<keyword evidence="6" id="KW-0029">Amino-acid transport</keyword>
<dbReference type="GO" id="GO:0006865">
    <property type="term" value="P:amino acid transport"/>
    <property type="evidence" value="ECO:0007669"/>
    <property type="project" value="UniProtKB-KW"/>
</dbReference>
<accession>A0A327JVH7</accession>
<dbReference type="InterPro" id="IPR000515">
    <property type="entry name" value="MetI-like"/>
</dbReference>
<evidence type="ECO:0000313" key="12">
    <source>
        <dbReference type="Proteomes" id="UP000249299"/>
    </source>
</evidence>
<dbReference type="InterPro" id="IPR043429">
    <property type="entry name" value="ArtM/GltK/GlnP/TcyL/YhdX-like"/>
</dbReference>
<dbReference type="PANTHER" id="PTHR30614:SF0">
    <property type="entry name" value="L-CYSTINE TRANSPORT SYSTEM PERMEASE PROTEIN TCYL"/>
    <property type="match status" value="1"/>
</dbReference>
<dbReference type="Gene3D" id="1.10.3720.10">
    <property type="entry name" value="MetI-like"/>
    <property type="match status" value="1"/>
</dbReference>
<feature type="transmembrane region" description="Helical" evidence="9">
    <location>
        <begin position="12"/>
        <end position="39"/>
    </location>
</feature>
<dbReference type="Proteomes" id="UP000249299">
    <property type="component" value="Unassembled WGS sequence"/>
</dbReference>
<dbReference type="AlphaFoldDB" id="A0A327JVH7"/>
<evidence type="ECO:0000256" key="2">
    <source>
        <dbReference type="ARBA" id="ARBA00010072"/>
    </source>
</evidence>
<comment type="subcellular location">
    <subcellularLocation>
        <location evidence="1">Cell inner membrane</location>
        <topology evidence="1">Multi-pass membrane protein</topology>
    </subcellularLocation>
    <subcellularLocation>
        <location evidence="9">Cell membrane</location>
        <topology evidence="9">Multi-pass membrane protein</topology>
    </subcellularLocation>
</comment>
<evidence type="ECO:0000256" key="9">
    <source>
        <dbReference type="RuleBase" id="RU363032"/>
    </source>
</evidence>
<evidence type="ECO:0000256" key="5">
    <source>
        <dbReference type="ARBA" id="ARBA00022692"/>
    </source>
</evidence>
<dbReference type="GO" id="GO:0043190">
    <property type="term" value="C:ATP-binding cassette (ABC) transporter complex"/>
    <property type="evidence" value="ECO:0007669"/>
    <property type="project" value="InterPro"/>
</dbReference>
<evidence type="ECO:0000259" key="10">
    <source>
        <dbReference type="PROSITE" id="PS50928"/>
    </source>
</evidence>
<keyword evidence="8 9" id="KW-0472">Membrane</keyword>
<dbReference type="SUPFAM" id="SSF161098">
    <property type="entry name" value="MetI-like"/>
    <property type="match status" value="1"/>
</dbReference>
<dbReference type="GO" id="GO:0022857">
    <property type="term" value="F:transmembrane transporter activity"/>
    <property type="evidence" value="ECO:0007669"/>
    <property type="project" value="InterPro"/>
</dbReference>
<evidence type="ECO:0000256" key="6">
    <source>
        <dbReference type="ARBA" id="ARBA00022970"/>
    </source>
</evidence>
<feature type="domain" description="ABC transmembrane type-1" evidence="10">
    <location>
        <begin position="15"/>
        <end position="204"/>
    </location>
</feature>
<sequence>MDVILPNLGFLLSGLATTAVLALISIVAGTVLGIVLGTLRYTSVPVLGQAAAIYIEFTRGIPLLVFLFLFYFALPALGGYKVSAYVAAAQGFSFFIGAYLAEDFRSGLRSVRPQLKQAARASGLTETQVFRHIVLPIALRRIIPTLFNQYVRLFKFTSVASVIGVSELTGRAMLVNAREFAPIAIIVTLALTYLVCCLALSSIGRALSHRFTVRT</sequence>
<gene>
    <name evidence="11" type="ORF">CH339_02245</name>
</gene>
<comment type="similarity">
    <text evidence="2">Belongs to the binding-protein-dependent transport system permease family. HisMQ subfamily.</text>
</comment>
<name>A0A327JVH7_9HYPH</name>
<dbReference type="PROSITE" id="PS50928">
    <property type="entry name" value="ABC_TM1"/>
    <property type="match status" value="1"/>
</dbReference>
<dbReference type="Pfam" id="PF00528">
    <property type="entry name" value="BPD_transp_1"/>
    <property type="match status" value="1"/>
</dbReference>
<reference evidence="11 12" key="1">
    <citation type="submission" date="2017-07" db="EMBL/GenBank/DDBJ databases">
        <title>Draft Genome Sequences of Select Purple Nonsulfur Bacteria.</title>
        <authorList>
            <person name="Lasarre B."/>
            <person name="Mckinlay J.B."/>
        </authorList>
    </citation>
    <scope>NUCLEOTIDE SEQUENCE [LARGE SCALE GENOMIC DNA]</scope>
    <source>
        <strain evidence="11 12">DSM 11290</strain>
    </source>
</reference>
<evidence type="ECO:0000256" key="1">
    <source>
        <dbReference type="ARBA" id="ARBA00004429"/>
    </source>
</evidence>
<keyword evidence="7 9" id="KW-1133">Transmembrane helix</keyword>
<evidence type="ECO:0000256" key="4">
    <source>
        <dbReference type="ARBA" id="ARBA00022475"/>
    </source>
</evidence>
<evidence type="ECO:0000256" key="8">
    <source>
        <dbReference type="ARBA" id="ARBA00023136"/>
    </source>
</evidence>
<comment type="caution">
    <text evidence="11">The sequence shown here is derived from an EMBL/GenBank/DDBJ whole genome shotgun (WGS) entry which is preliminary data.</text>
</comment>
<feature type="transmembrane region" description="Helical" evidence="9">
    <location>
        <begin position="51"/>
        <end position="74"/>
    </location>
</feature>
<dbReference type="InterPro" id="IPR035906">
    <property type="entry name" value="MetI-like_sf"/>
</dbReference>
<dbReference type="CDD" id="cd06261">
    <property type="entry name" value="TM_PBP2"/>
    <property type="match status" value="1"/>
</dbReference>
<feature type="transmembrane region" description="Helical" evidence="9">
    <location>
        <begin position="80"/>
        <end position="101"/>
    </location>
</feature>
<dbReference type="OrthoDB" id="9814550at2"/>
<dbReference type="NCBIfam" id="TIGR01726">
    <property type="entry name" value="HEQRo_perm_3TM"/>
    <property type="match status" value="1"/>
</dbReference>
<dbReference type="PANTHER" id="PTHR30614">
    <property type="entry name" value="MEMBRANE COMPONENT OF AMINO ACID ABC TRANSPORTER"/>
    <property type="match status" value="1"/>
</dbReference>
<dbReference type="EMBL" id="NPEV01000003">
    <property type="protein sequence ID" value="RAI29493.1"/>
    <property type="molecule type" value="Genomic_DNA"/>
</dbReference>
<feature type="transmembrane region" description="Helical" evidence="9">
    <location>
        <begin position="180"/>
        <end position="200"/>
    </location>
</feature>
<feature type="transmembrane region" description="Helical" evidence="9">
    <location>
        <begin position="150"/>
        <end position="168"/>
    </location>
</feature>
<keyword evidence="4" id="KW-1003">Cell membrane</keyword>
<protein>
    <recommendedName>
        <fullName evidence="10">ABC transmembrane type-1 domain-containing protein</fullName>
    </recommendedName>
</protein>
<keyword evidence="5 9" id="KW-0812">Transmembrane</keyword>
<proteinExistence type="inferred from homology"/>
<dbReference type="RefSeq" id="WP_111432657.1">
    <property type="nucleotide sequence ID" value="NZ_JACIGG010000012.1"/>
</dbReference>
<evidence type="ECO:0000256" key="3">
    <source>
        <dbReference type="ARBA" id="ARBA00022448"/>
    </source>
</evidence>
<keyword evidence="12" id="KW-1185">Reference proteome</keyword>
<dbReference type="InterPro" id="IPR010065">
    <property type="entry name" value="AA_ABC_transptr_permease_3TM"/>
</dbReference>
<keyword evidence="3 9" id="KW-0813">Transport</keyword>
<evidence type="ECO:0000256" key="7">
    <source>
        <dbReference type="ARBA" id="ARBA00022989"/>
    </source>
</evidence>
<organism evidence="11 12">
    <name type="scientific">Rhodobium orientis</name>
    <dbReference type="NCBI Taxonomy" id="34017"/>
    <lineage>
        <taxon>Bacteria</taxon>
        <taxon>Pseudomonadati</taxon>
        <taxon>Pseudomonadota</taxon>
        <taxon>Alphaproteobacteria</taxon>
        <taxon>Hyphomicrobiales</taxon>
        <taxon>Rhodobiaceae</taxon>
        <taxon>Rhodobium</taxon>
    </lineage>
</organism>
<evidence type="ECO:0000313" key="11">
    <source>
        <dbReference type="EMBL" id="RAI29493.1"/>
    </source>
</evidence>